<evidence type="ECO:0000259" key="2">
    <source>
        <dbReference type="Pfam" id="PF03972"/>
    </source>
</evidence>
<dbReference type="PANTHER" id="PTHR16943:SF8">
    <property type="entry name" value="2-METHYLCITRATE DEHYDRATASE"/>
    <property type="match status" value="1"/>
</dbReference>
<dbReference type="Pfam" id="PF19305">
    <property type="entry name" value="MmgE_PrpD_C"/>
    <property type="match status" value="1"/>
</dbReference>
<gene>
    <name evidence="4" type="ORF">H9809_03425</name>
</gene>
<evidence type="ECO:0000313" key="4">
    <source>
        <dbReference type="EMBL" id="HIZ64943.1"/>
    </source>
</evidence>
<sequence>MPLSAGKMKKSGTEKLIQYIFEKRKELCTASMREMARLCLLDELGCCIYGSRMPEAKKILEAAGEGLESGRAFIWGTEKAFSPSTAALVNGSFCHMRELDDVHFAILHTGAVCVPAALAVAQICNSTIEELLDAVIIGVEVMVRIALGMDFLNHRERGWHGTATCGPFGAAAAAGVLLGLGQEEMVNALGIAGSRTGGTWAFAKDGAMTKRLHPGMAARDGVMAAFFARQGLKGPHYVLEAEDGGLYRIMSESWSLEPLGREARPALEDIEFKWFASCKSVHSPFSAALQIYENNPRQRFEELQELHVYVNRSAIEMAGGQYQPDSVVSAQISIPYGVALGIHGYSGTAEDYTEKRMQDENLRQTAAMVQVHESPEMNRLRREENRSAARVEVRWKNGEEAEAFVKSPKGSMYSPLTREDIIKKYASLTREILGAEKSEAVCTFILQSEEKEKLDVLSCIFKEVGNGK</sequence>
<dbReference type="Pfam" id="PF03972">
    <property type="entry name" value="MmgE_PrpD_N"/>
    <property type="match status" value="1"/>
</dbReference>
<dbReference type="InterPro" id="IPR045337">
    <property type="entry name" value="MmgE_PrpD_C"/>
</dbReference>
<accession>A0A9D2JSC8</accession>
<dbReference type="InterPro" id="IPR042183">
    <property type="entry name" value="MmgE/PrpD_sf_1"/>
</dbReference>
<organism evidence="4 5">
    <name type="scientific">Candidatus Blautia pullicola</name>
    <dbReference type="NCBI Taxonomy" id="2838498"/>
    <lineage>
        <taxon>Bacteria</taxon>
        <taxon>Bacillati</taxon>
        <taxon>Bacillota</taxon>
        <taxon>Clostridia</taxon>
        <taxon>Lachnospirales</taxon>
        <taxon>Lachnospiraceae</taxon>
        <taxon>Blautia</taxon>
    </lineage>
</organism>
<feature type="domain" description="MmgE/PrpD N-terminal" evidence="2">
    <location>
        <begin position="15"/>
        <end position="255"/>
    </location>
</feature>
<dbReference type="InterPro" id="IPR036148">
    <property type="entry name" value="MmgE/PrpD_sf"/>
</dbReference>
<dbReference type="PANTHER" id="PTHR16943">
    <property type="entry name" value="2-METHYLCITRATE DEHYDRATASE-RELATED"/>
    <property type="match status" value="1"/>
</dbReference>
<dbReference type="InterPro" id="IPR005656">
    <property type="entry name" value="MmgE_PrpD"/>
</dbReference>
<proteinExistence type="inferred from homology"/>
<dbReference type="GO" id="GO:0016829">
    <property type="term" value="F:lyase activity"/>
    <property type="evidence" value="ECO:0007669"/>
    <property type="project" value="InterPro"/>
</dbReference>
<dbReference type="EMBL" id="DXBG01000082">
    <property type="protein sequence ID" value="HIZ64943.1"/>
    <property type="molecule type" value="Genomic_DNA"/>
</dbReference>
<comment type="caution">
    <text evidence="4">The sequence shown here is derived from an EMBL/GenBank/DDBJ whole genome shotgun (WGS) entry which is preliminary data.</text>
</comment>
<name>A0A9D2JSC8_9FIRM</name>
<dbReference type="Gene3D" id="3.30.1330.120">
    <property type="entry name" value="2-methylcitrate dehydratase PrpD"/>
    <property type="match status" value="1"/>
</dbReference>
<feature type="domain" description="MmgE/PrpD C-terminal" evidence="3">
    <location>
        <begin position="275"/>
        <end position="439"/>
    </location>
</feature>
<dbReference type="Proteomes" id="UP000824056">
    <property type="component" value="Unassembled WGS sequence"/>
</dbReference>
<protein>
    <submittedName>
        <fullName evidence="4">MmgE/PrpD family protein</fullName>
    </submittedName>
</protein>
<dbReference type="InterPro" id="IPR042188">
    <property type="entry name" value="MmgE/PrpD_sf_2"/>
</dbReference>
<dbReference type="Gene3D" id="1.10.4100.10">
    <property type="entry name" value="2-methylcitrate dehydratase PrpD"/>
    <property type="match status" value="1"/>
</dbReference>
<evidence type="ECO:0000313" key="5">
    <source>
        <dbReference type="Proteomes" id="UP000824056"/>
    </source>
</evidence>
<reference evidence="4" key="1">
    <citation type="journal article" date="2021" name="PeerJ">
        <title>Extensive microbial diversity within the chicken gut microbiome revealed by metagenomics and culture.</title>
        <authorList>
            <person name="Gilroy R."/>
            <person name="Ravi A."/>
            <person name="Getino M."/>
            <person name="Pursley I."/>
            <person name="Horton D.L."/>
            <person name="Alikhan N.F."/>
            <person name="Baker D."/>
            <person name="Gharbi K."/>
            <person name="Hall N."/>
            <person name="Watson M."/>
            <person name="Adriaenssens E.M."/>
            <person name="Foster-Nyarko E."/>
            <person name="Jarju S."/>
            <person name="Secka A."/>
            <person name="Antonio M."/>
            <person name="Oren A."/>
            <person name="Chaudhuri R.R."/>
            <person name="La Ragione R."/>
            <person name="Hildebrand F."/>
            <person name="Pallen M.J."/>
        </authorList>
    </citation>
    <scope>NUCLEOTIDE SEQUENCE</scope>
    <source>
        <strain evidence="4">1068</strain>
    </source>
</reference>
<dbReference type="SUPFAM" id="SSF103378">
    <property type="entry name" value="2-methylcitrate dehydratase PrpD"/>
    <property type="match status" value="1"/>
</dbReference>
<reference evidence="4" key="2">
    <citation type="submission" date="2021-04" db="EMBL/GenBank/DDBJ databases">
        <authorList>
            <person name="Gilroy R."/>
        </authorList>
    </citation>
    <scope>NUCLEOTIDE SEQUENCE</scope>
    <source>
        <strain evidence="4">1068</strain>
    </source>
</reference>
<evidence type="ECO:0000259" key="3">
    <source>
        <dbReference type="Pfam" id="PF19305"/>
    </source>
</evidence>
<dbReference type="InterPro" id="IPR045336">
    <property type="entry name" value="MmgE_PrpD_N"/>
</dbReference>
<dbReference type="AlphaFoldDB" id="A0A9D2JSC8"/>
<comment type="similarity">
    <text evidence="1">Belongs to the PrpD family.</text>
</comment>
<evidence type="ECO:0000256" key="1">
    <source>
        <dbReference type="ARBA" id="ARBA00006174"/>
    </source>
</evidence>